<sequence length="190" mass="20233">MGSRQDLVAAAAKVMREQGYAHATTKAIAQAAGYSEALLYKHFRDKTALFLAVLSEELPALGATAAHLTRHAADASLEQNLTELAGTALEFYRASFPISVSIFSSRDLLRTHRAALDTGHGPDQPIVLVETYLRAEAELGRIPAHADLGAAARLLLGACFQQAFLDSFEDTDSGTAVAARLAKTLIAGLR</sequence>
<dbReference type="AlphaFoldDB" id="A0A9Y2MYS1"/>
<dbReference type="Proteomes" id="UP001236014">
    <property type="component" value="Chromosome"/>
</dbReference>
<evidence type="ECO:0000256" key="2">
    <source>
        <dbReference type="ARBA" id="ARBA00023125"/>
    </source>
</evidence>
<dbReference type="PROSITE" id="PS50977">
    <property type="entry name" value="HTH_TETR_2"/>
    <property type="match status" value="1"/>
</dbReference>
<dbReference type="Pfam" id="PF00440">
    <property type="entry name" value="TetR_N"/>
    <property type="match status" value="1"/>
</dbReference>
<proteinExistence type="predicted"/>
<evidence type="ECO:0000256" key="3">
    <source>
        <dbReference type="ARBA" id="ARBA00023163"/>
    </source>
</evidence>
<gene>
    <name evidence="6" type="ORF">QRX50_06180</name>
</gene>
<dbReference type="GO" id="GO:0003700">
    <property type="term" value="F:DNA-binding transcription factor activity"/>
    <property type="evidence" value="ECO:0007669"/>
    <property type="project" value="TreeGrafter"/>
</dbReference>
<evidence type="ECO:0000256" key="1">
    <source>
        <dbReference type="ARBA" id="ARBA00023015"/>
    </source>
</evidence>
<feature type="DNA-binding region" description="H-T-H motif" evidence="4">
    <location>
        <begin position="24"/>
        <end position="43"/>
    </location>
</feature>
<keyword evidence="1" id="KW-0805">Transcription regulation</keyword>
<dbReference type="GO" id="GO:0000976">
    <property type="term" value="F:transcription cis-regulatory region binding"/>
    <property type="evidence" value="ECO:0007669"/>
    <property type="project" value="TreeGrafter"/>
</dbReference>
<dbReference type="PANTHER" id="PTHR30055">
    <property type="entry name" value="HTH-TYPE TRANSCRIPTIONAL REGULATOR RUTR"/>
    <property type="match status" value="1"/>
</dbReference>
<dbReference type="PANTHER" id="PTHR30055:SF234">
    <property type="entry name" value="HTH-TYPE TRANSCRIPTIONAL REGULATOR BETI"/>
    <property type="match status" value="1"/>
</dbReference>
<evidence type="ECO:0000313" key="7">
    <source>
        <dbReference type="Proteomes" id="UP001236014"/>
    </source>
</evidence>
<evidence type="ECO:0000313" key="6">
    <source>
        <dbReference type="EMBL" id="WIX80364.1"/>
    </source>
</evidence>
<evidence type="ECO:0000256" key="4">
    <source>
        <dbReference type="PROSITE-ProRule" id="PRU00335"/>
    </source>
</evidence>
<name>A0A9Y2MYS1_9PSEU</name>
<dbReference type="PRINTS" id="PR00455">
    <property type="entry name" value="HTHTETR"/>
</dbReference>
<dbReference type="InterPro" id="IPR050109">
    <property type="entry name" value="HTH-type_TetR-like_transc_reg"/>
</dbReference>
<keyword evidence="3" id="KW-0804">Transcription</keyword>
<organism evidence="6 7">
    <name type="scientific">Amycolatopsis carbonis</name>
    <dbReference type="NCBI Taxonomy" id="715471"/>
    <lineage>
        <taxon>Bacteria</taxon>
        <taxon>Bacillati</taxon>
        <taxon>Actinomycetota</taxon>
        <taxon>Actinomycetes</taxon>
        <taxon>Pseudonocardiales</taxon>
        <taxon>Pseudonocardiaceae</taxon>
        <taxon>Amycolatopsis</taxon>
    </lineage>
</organism>
<feature type="domain" description="HTH tetR-type" evidence="5">
    <location>
        <begin position="1"/>
        <end position="61"/>
    </location>
</feature>
<dbReference type="InterPro" id="IPR009057">
    <property type="entry name" value="Homeodomain-like_sf"/>
</dbReference>
<dbReference type="InterPro" id="IPR001647">
    <property type="entry name" value="HTH_TetR"/>
</dbReference>
<dbReference type="SUPFAM" id="SSF46689">
    <property type="entry name" value="Homeodomain-like"/>
    <property type="match status" value="1"/>
</dbReference>
<evidence type="ECO:0000259" key="5">
    <source>
        <dbReference type="PROSITE" id="PS50977"/>
    </source>
</evidence>
<dbReference type="EMBL" id="CP127294">
    <property type="protein sequence ID" value="WIX80364.1"/>
    <property type="molecule type" value="Genomic_DNA"/>
</dbReference>
<keyword evidence="7" id="KW-1185">Reference proteome</keyword>
<keyword evidence="2 4" id="KW-0238">DNA-binding</keyword>
<accession>A0A9Y2MYS1</accession>
<protein>
    <submittedName>
        <fullName evidence="6">Helix-turn-helix domain-containing protein</fullName>
    </submittedName>
</protein>
<dbReference type="RefSeq" id="WP_285970995.1">
    <property type="nucleotide sequence ID" value="NZ_CP127294.1"/>
</dbReference>
<dbReference type="Gene3D" id="1.10.357.10">
    <property type="entry name" value="Tetracycline Repressor, domain 2"/>
    <property type="match status" value="1"/>
</dbReference>
<dbReference type="KEGG" id="acab:QRX50_06180"/>
<reference evidence="6 7" key="1">
    <citation type="submission" date="2023-06" db="EMBL/GenBank/DDBJ databases">
        <authorList>
            <person name="Oyuntsetseg B."/>
            <person name="Kim S.B."/>
        </authorList>
    </citation>
    <scope>NUCLEOTIDE SEQUENCE [LARGE SCALE GENOMIC DNA]</scope>
    <source>
        <strain evidence="6 7">2-15</strain>
    </source>
</reference>